<evidence type="ECO:0000313" key="4">
    <source>
        <dbReference type="Proteomes" id="UP000642070"/>
    </source>
</evidence>
<keyword evidence="4" id="KW-1185">Reference proteome</keyword>
<reference evidence="3" key="2">
    <citation type="submission" date="2020-09" db="EMBL/GenBank/DDBJ databases">
        <authorList>
            <person name="Sun Q."/>
            <person name="Ohkuma M."/>
        </authorList>
    </citation>
    <scope>NUCLEOTIDE SEQUENCE</scope>
    <source>
        <strain evidence="3">JCM 19831</strain>
    </source>
</reference>
<dbReference type="SUPFAM" id="SSF47413">
    <property type="entry name" value="lambda repressor-like DNA-binding domains"/>
    <property type="match status" value="1"/>
</dbReference>
<dbReference type="Pfam" id="PF13560">
    <property type="entry name" value="HTH_31"/>
    <property type="match status" value="1"/>
</dbReference>
<name>A0A917UGN7_9ACTN</name>
<dbReference type="RefSeq" id="WP_190258039.1">
    <property type="nucleotide sequence ID" value="NZ_BMPI01000127.1"/>
</dbReference>
<evidence type="ECO:0000256" key="1">
    <source>
        <dbReference type="SAM" id="MobiDB-lite"/>
    </source>
</evidence>
<evidence type="ECO:0000259" key="2">
    <source>
        <dbReference type="PROSITE" id="PS50943"/>
    </source>
</evidence>
<accession>A0A917UGN7</accession>
<dbReference type="Gene3D" id="1.10.260.40">
    <property type="entry name" value="lambda repressor-like DNA-binding domains"/>
    <property type="match status" value="1"/>
</dbReference>
<dbReference type="SMART" id="SM00530">
    <property type="entry name" value="HTH_XRE"/>
    <property type="match status" value="1"/>
</dbReference>
<dbReference type="EMBL" id="BMPI01000127">
    <property type="protein sequence ID" value="GGM89250.1"/>
    <property type="molecule type" value="Genomic_DNA"/>
</dbReference>
<feature type="domain" description="HTH cro/C1-type" evidence="2">
    <location>
        <begin position="1"/>
        <end position="55"/>
    </location>
</feature>
<reference evidence="3" key="1">
    <citation type="journal article" date="2014" name="Int. J. Syst. Evol. Microbiol.">
        <title>Complete genome sequence of Corynebacterium casei LMG S-19264T (=DSM 44701T), isolated from a smear-ripened cheese.</title>
        <authorList>
            <consortium name="US DOE Joint Genome Institute (JGI-PGF)"/>
            <person name="Walter F."/>
            <person name="Albersmeier A."/>
            <person name="Kalinowski J."/>
            <person name="Ruckert C."/>
        </authorList>
    </citation>
    <scope>NUCLEOTIDE SEQUENCE</scope>
    <source>
        <strain evidence="3">JCM 19831</strain>
    </source>
</reference>
<gene>
    <name evidence="3" type="ORF">GCM10007977_109110</name>
</gene>
<proteinExistence type="predicted"/>
<evidence type="ECO:0000313" key="3">
    <source>
        <dbReference type="EMBL" id="GGM89250.1"/>
    </source>
</evidence>
<sequence>MRARREAAKLSLRAIARRAHVDAGHPSRIESGSRRPTLAVAEAVDQVLDADGALVSVARRSSPLSWWRGRSRRRTRPRIVALRLQQHHEGTLAGLADYLDLGLPLKTSYRPELPVVQAQSRSGPAPRADVRTTRGLLG</sequence>
<dbReference type="Proteomes" id="UP000642070">
    <property type="component" value="Unassembled WGS sequence"/>
</dbReference>
<dbReference type="CDD" id="cd00093">
    <property type="entry name" value="HTH_XRE"/>
    <property type="match status" value="1"/>
</dbReference>
<feature type="region of interest" description="Disordered" evidence="1">
    <location>
        <begin position="115"/>
        <end position="138"/>
    </location>
</feature>
<comment type="caution">
    <text evidence="3">The sequence shown here is derived from an EMBL/GenBank/DDBJ whole genome shotgun (WGS) entry which is preliminary data.</text>
</comment>
<dbReference type="InterPro" id="IPR010982">
    <property type="entry name" value="Lambda_DNA-bd_dom_sf"/>
</dbReference>
<protein>
    <recommendedName>
        <fullName evidence="2">HTH cro/C1-type domain-containing protein</fullName>
    </recommendedName>
</protein>
<dbReference type="PROSITE" id="PS50943">
    <property type="entry name" value="HTH_CROC1"/>
    <property type="match status" value="1"/>
</dbReference>
<organism evidence="3 4">
    <name type="scientific">Dactylosporangium sucinum</name>
    <dbReference type="NCBI Taxonomy" id="1424081"/>
    <lineage>
        <taxon>Bacteria</taxon>
        <taxon>Bacillati</taxon>
        <taxon>Actinomycetota</taxon>
        <taxon>Actinomycetes</taxon>
        <taxon>Micromonosporales</taxon>
        <taxon>Micromonosporaceae</taxon>
        <taxon>Dactylosporangium</taxon>
    </lineage>
</organism>
<dbReference type="InterPro" id="IPR001387">
    <property type="entry name" value="Cro/C1-type_HTH"/>
</dbReference>
<dbReference type="GO" id="GO:0003677">
    <property type="term" value="F:DNA binding"/>
    <property type="evidence" value="ECO:0007669"/>
    <property type="project" value="InterPro"/>
</dbReference>
<dbReference type="AlphaFoldDB" id="A0A917UGN7"/>